<reference evidence="3" key="3">
    <citation type="submission" date="2025-09" db="UniProtKB">
        <authorList>
            <consortium name="Ensembl"/>
        </authorList>
    </citation>
    <scope>IDENTIFICATION</scope>
</reference>
<name>A0A8C5NGX6_GOUWI</name>
<accession>A0A8C5NGX6</accession>
<evidence type="ECO:0000313" key="3">
    <source>
        <dbReference type="Ensembl" id="ENSGWIP00000054300.1"/>
    </source>
</evidence>
<dbReference type="GO" id="GO:0003824">
    <property type="term" value="F:catalytic activity"/>
    <property type="evidence" value="ECO:0007669"/>
    <property type="project" value="InterPro"/>
</dbReference>
<organism evidence="3 4">
    <name type="scientific">Gouania willdenowi</name>
    <name type="common">Blunt-snouted clingfish</name>
    <name type="synonym">Lepadogaster willdenowi</name>
    <dbReference type="NCBI Taxonomy" id="441366"/>
    <lineage>
        <taxon>Eukaryota</taxon>
        <taxon>Metazoa</taxon>
        <taxon>Chordata</taxon>
        <taxon>Craniata</taxon>
        <taxon>Vertebrata</taxon>
        <taxon>Euteleostomi</taxon>
        <taxon>Actinopterygii</taxon>
        <taxon>Neopterygii</taxon>
        <taxon>Teleostei</taxon>
        <taxon>Neoteleostei</taxon>
        <taxon>Acanthomorphata</taxon>
        <taxon>Ovalentaria</taxon>
        <taxon>Blenniimorphae</taxon>
        <taxon>Blenniiformes</taxon>
        <taxon>Gobiesocoidei</taxon>
        <taxon>Gobiesocidae</taxon>
        <taxon>Gobiesocinae</taxon>
        <taxon>Gouania</taxon>
    </lineage>
</organism>
<dbReference type="PROSITE" id="PS51084">
    <property type="entry name" value="HIT_2"/>
    <property type="match status" value="1"/>
</dbReference>
<reference evidence="3" key="1">
    <citation type="submission" date="2020-06" db="EMBL/GenBank/DDBJ databases">
        <authorList>
            <consortium name="Wellcome Sanger Institute Data Sharing"/>
        </authorList>
    </citation>
    <scope>NUCLEOTIDE SEQUENCE [LARGE SCALE GENOMIC DNA]</scope>
</reference>
<dbReference type="OrthoDB" id="1915375at2759"/>
<keyword evidence="4" id="KW-1185">Reference proteome</keyword>
<gene>
    <name evidence="3" type="primary">LOC114457843</name>
</gene>
<dbReference type="RefSeq" id="XP_028295758.1">
    <property type="nucleotide sequence ID" value="XM_028439957.1"/>
</dbReference>
<sequence length="198" mass="22624">MREVQSTDSPSLLCRLYVLTGNRQHSRNARVDMASGKETTDEEEFLDDGCIFCLIANEEDKEAEVIQRSNELVCFKDICPAAPHHYLVVPRKHIMSCLLLNKEQIGLVEKMAEMGKDVLRARGVTDMNDISLGFHQPPYTSVDHLHLHVLAPKSQISTLFAHKFIPDSPRFITERTLRRCLQEITPPHNCLFDCLSFF</sequence>
<proteinExistence type="predicted"/>
<dbReference type="Ensembl" id="ENSGWIT00000058521.1">
    <property type="protein sequence ID" value="ENSGWIP00000054300.1"/>
    <property type="gene ID" value="ENSGWIG00000025972.1"/>
</dbReference>
<feature type="short sequence motif" description="Histidine triad motif" evidence="1">
    <location>
        <begin position="144"/>
        <end position="148"/>
    </location>
</feature>
<dbReference type="Gene3D" id="3.30.428.10">
    <property type="entry name" value="HIT-like"/>
    <property type="match status" value="1"/>
</dbReference>
<dbReference type="InterPro" id="IPR036265">
    <property type="entry name" value="HIT-like_sf"/>
</dbReference>
<evidence type="ECO:0000313" key="4">
    <source>
        <dbReference type="Proteomes" id="UP000694680"/>
    </source>
</evidence>
<dbReference type="AlphaFoldDB" id="A0A8C5NGX6"/>
<dbReference type="Proteomes" id="UP000694680">
    <property type="component" value="Chromosome 24"/>
</dbReference>
<dbReference type="Pfam" id="PF11969">
    <property type="entry name" value="DcpS_C"/>
    <property type="match status" value="1"/>
</dbReference>
<dbReference type="SUPFAM" id="SSF54197">
    <property type="entry name" value="HIT-like"/>
    <property type="match status" value="1"/>
</dbReference>
<reference evidence="3" key="2">
    <citation type="submission" date="2025-08" db="UniProtKB">
        <authorList>
            <consortium name="Ensembl"/>
        </authorList>
    </citation>
    <scope>IDENTIFICATION</scope>
</reference>
<dbReference type="GeneID" id="114457843"/>
<evidence type="ECO:0000256" key="1">
    <source>
        <dbReference type="PROSITE-ProRule" id="PRU00464"/>
    </source>
</evidence>
<feature type="domain" description="HIT" evidence="2">
    <location>
        <begin position="51"/>
        <end position="160"/>
    </location>
</feature>
<protein>
    <submittedName>
        <fullName evidence="3">Histidine triad nucleotide-binding protein 3-like</fullName>
    </submittedName>
</protein>
<dbReference type="PANTHER" id="PTHR12486">
    <property type="entry name" value="APRATAXIN-RELATED"/>
    <property type="match status" value="1"/>
</dbReference>
<evidence type="ECO:0000259" key="2">
    <source>
        <dbReference type="PROSITE" id="PS51084"/>
    </source>
</evidence>
<dbReference type="PANTHER" id="PTHR12486:SF6">
    <property type="entry name" value="ADENOSINE 5'-MONOPHOSPHORAMIDASE HINT3"/>
    <property type="match status" value="1"/>
</dbReference>
<dbReference type="InterPro" id="IPR011146">
    <property type="entry name" value="HIT-like"/>
</dbReference>